<sequence length="519" mass="58371">MNSSARNIFPSLQLRPASFVKTLSILGIFIVVISYSYWSHLANIKGVFTHLKPTPAQTQQPEKLADHGWTQNIWQTSQYPAENISRENEKYMKTWTDLNPGYQQKLLTDDLIAGYVRDHFHASNPDIEETFLQAKDFVSQLDLMKYMVLWAEGGVYSDLDVACVQPLSQWVPPQFIDRAGIVLGMQSEQKTGLDGNARDSFQLADWTMMSKPNQPFLWFLYQSLTENIKHLAAKNIVPASNSRAYNISDVTGRNALTQAFLAYATSVTATKVTVENFTKVAEPTLFGEILVLPVQAFASSYRNGKELVHHYEAGSWKLEPWDKLQPEEQKVKEPEEKGGAGEEKDVEEEKQKQEGMETTGGDQNPEEGKASPADEKEPASDKPPSIQYENAQVNSKPTTNDNPPSIQYQNIKVSKNATNTNPNKSNNTTTNPPTVKNTEILKAQTLENQKHKEAIASQISQAQQKAQEAEKKKEKEEEERIAEEMKKPQWTPLKEKGRLESSNNLADYVIEGGDGMGWD</sequence>
<keyword evidence="3" id="KW-1133">Transmembrane helix</keyword>
<dbReference type="SUPFAM" id="SSF53448">
    <property type="entry name" value="Nucleotide-diphospho-sugar transferases"/>
    <property type="match status" value="1"/>
</dbReference>
<feature type="compositionally biased region" description="Basic and acidic residues" evidence="2">
    <location>
        <begin position="326"/>
        <end position="355"/>
    </location>
</feature>
<dbReference type="InterPro" id="IPR029044">
    <property type="entry name" value="Nucleotide-diphossugar_trans"/>
</dbReference>
<organism evidence="4 5">
    <name type="scientific">Cladonia borealis</name>
    <dbReference type="NCBI Taxonomy" id="184061"/>
    <lineage>
        <taxon>Eukaryota</taxon>
        <taxon>Fungi</taxon>
        <taxon>Dikarya</taxon>
        <taxon>Ascomycota</taxon>
        <taxon>Pezizomycotina</taxon>
        <taxon>Lecanoromycetes</taxon>
        <taxon>OSLEUM clade</taxon>
        <taxon>Lecanoromycetidae</taxon>
        <taxon>Lecanorales</taxon>
        <taxon>Lecanorineae</taxon>
        <taxon>Cladoniaceae</taxon>
        <taxon>Cladonia</taxon>
    </lineage>
</organism>
<dbReference type="PANTHER" id="PTHR31834">
    <property type="entry name" value="INITIATION-SPECIFIC ALPHA-1,6-MANNOSYLTRANSFERASE"/>
    <property type="match status" value="1"/>
</dbReference>
<keyword evidence="3" id="KW-0472">Membrane</keyword>
<dbReference type="GO" id="GO:0000136">
    <property type="term" value="C:mannan polymerase complex"/>
    <property type="evidence" value="ECO:0007669"/>
    <property type="project" value="TreeGrafter"/>
</dbReference>
<protein>
    <submittedName>
        <fullName evidence="4">Uncharacterized protein</fullName>
    </submittedName>
</protein>
<feature type="compositionally biased region" description="Low complexity" evidence="2">
    <location>
        <begin position="415"/>
        <end position="438"/>
    </location>
</feature>
<dbReference type="AlphaFoldDB" id="A0AA39QRH9"/>
<dbReference type="GO" id="GO:0000009">
    <property type="term" value="F:alpha-1,6-mannosyltransferase activity"/>
    <property type="evidence" value="ECO:0007669"/>
    <property type="project" value="InterPro"/>
</dbReference>
<dbReference type="EMBL" id="JAFEKC020000022">
    <property type="protein sequence ID" value="KAK0507832.1"/>
    <property type="molecule type" value="Genomic_DNA"/>
</dbReference>
<feature type="compositionally biased region" description="Basic and acidic residues" evidence="2">
    <location>
        <begin position="366"/>
        <end position="380"/>
    </location>
</feature>
<evidence type="ECO:0000256" key="1">
    <source>
        <dbReference type="ARBA" id="ARBA00009003"/>
    </source>
</evidence>
<keyword evidence="3" id="KW-0812">Transmembrane</keyword>
<evidence type="ECO:0000313" key="5">
    <source>
        <dbReference type="Proteomes" id="UP001166286"/>
    </source>
</evidence>
<keyword evidence="5" id="KW-1185">Reference proteome</keyword>
<feature type="compositionally biased region" description="Low complexity" evidence="2">
    <location>
        <begin position="455"/>
        <end position="466"/>
    </location>
</feature>
<proteinExistence type="inferred from homology"/>
<evidence type="ECO:0000313" key="4">
    <source>
        <dbReference type="EMBL" id="KAK0507832.1"/>
    </source>
</evidence>
<dbReference type="InterPro" id="IPR039367">
    <property type="entry name" value="Och1-like"/>
</dbReference>
<comment type="caution">
    <text evidence="4">The sequence shown here is derived from an EMBL/GenBank/DDBJ whole genome shotgun (WGS) entry which is preliminary data.</text>
</comment>
<name>A0AA39QRH9_9LECA</name>
<dbReference type="Gene3D" id="3.90.550.20">
    <property type="match status" value="1"/>
</dbReference>
<dbReference type="PANTHER" id="PTHR31834:SF8">
    <property type="entry name" value="TRANSFERASE, PUTATIVE (AFU_ORTHOLOGUE AFUA_6G14040)-RELATED"/>
    <property type="match status" value="1"/>
</dbReference>
<gene>
    <name evidence="4" type="ORF">JMJ35_009721</name>
</gene>
<dbReference type="InterPro" id="IPR007577">
    <property type="entry name" value="GlycoTrfase_DXD_sugar-bd_CS"/>
</dbReference>
<feature type="region of interest" description="Disordered" evidence="2">
    <location>
        <begin position="326"/>
        <end position="498"/>
    </location>
</feature>
<feature type="transmembrane region" description="Helical" evidence="3">
    <location>
        <begin position="20"/>
        <end position="38"/>
    </location>
</feature>
<evidence type="ECO:0000256" key="2">
    <source>
        <dbReference type="SAM" id="MobiDB-lite"/>
    </source>
</evidence>
<comment type="similarity">
    <text evidence="1">Belongs to the glycosyltransferase 32 family.</text>
</comment>
<evidence type="ECO:0000256" key="3">
    <source>
        <dbReference type="SAM" id="Phobius"/>
    </source>
</evidence>
<dbReference type="GO" id="GO:0006487">
    <property type="term" value="P:protein N-linked glycosylation"/>
    <property type="evidence" value="ECO:0007669"/>
    <property type="project" value="TreeGrafter"/>
</dbReference>
<feature type="compositionally biased region" description="Basic and acidic residues" evidence="2">
    <location>
        <begin position="482"/>
        <end position="498"/>
    </location>
</feature>
<feature type="compositionally biased region" description="Polar residues" evidence="2">
    <location>
        <begin position="387"/>
        <end position="413"/>
    </location>
</feature>
<dbReference type="Pfam" id="PF04488">
    <property type="entry name" value="Gly_transf_sug"/>
    <property type="match status" value="1"/>
</dbReference>
<reference evidence="4" key="1">
    <citation type="submission" date="2023-03" db="EMBL/GenBank/DDBJ databases">
        <title>Complete genome of Cladonia borealis.</title>
        <authorList>
            <person name="Park H."/>
        </authorList>
    </citation>
    <scope>NUCLEOTIDE SEQUENCE</scope>
    <source>
        <strain evidence="4">ANT050790</strain>
    </source>
</reference>
<accession>A0AA39QRH9</accession>
<dbReference type="Proteomes" id="UP001166286">
    <property type="component" value="Unassembled WGS sequence"/>
</dbReference>